<organism evidence="1">
    <name type="scientific">Picea sitchensis</name>
    <name type="common">Sitka spruce</name>
    <name type="synonym">Pinus sitchensis</name>
    <dbReference type="NCBI Taxonomy" id="3332"/>
    <lineage>
        <taxon>Eukaryota</taxon>
        <taxon>Viridiplantae</taxon>
        <taxon>Streptophyta</taxon>
        <taxon>Embryophyta</taxon>
        <taxon>Tracheophyta</taxon>
        <taxon>Spermatophyta</taxon>
        <taxon>Pinopsida</taxon>
        <taxon>Pinidae</taxon>
        <taxon>Conifers I</taxon>
        <taxon>Pinales</taxon>
        <taxon>Pinaceae</taxon>
        <taxon>Picea</taxon>
    </lineage>
</organism>
<proteinExistence type="predicted"/>
<reference evidence="1" key="1">
    <citation type="submission" date="2019-03" db="EMBL/GenBank/DDBJ databases">
        <title>Largest Complete Mitochondrial Genome of a Gymnosperm, Sitka Spruce (Picea sitchensis), Indicates Complex Physical Structure.</title>
        <authorList>
            <person name="Jackman S.D."/>
            <person name="Coombe L."/>
            <person name="Warren R."/>
            <person name="Kirk H."/>
            <person name="Trinh E."/>
            <person name="McLeod T."/>
            <person name="Pleasance S."/>
            <person name="Pandoh P."/>
            <person name="Zhao Y."/>
            <person name="Coope R."/>
            <person name="Bousquet J."/>
            <person name="Bohlmann J.C."/>
            <person name="Jones S.J.M."/>
            <person name="Birol I."/>
        </authorList>
    </citation>
    <scope>NUCLEOTIDE SEQUENCE</scope>
    <source>
        <strain evidence="1">Q903</strain>
    </source>
</reference>
<keyword evidence="1" id="KW-0496">Mitochondrion</keyword>
<name>A0A6B9XPK5_PICSI</name>
<geneLocation type="mitochondrion" evidence="1"/>
<dbReference type="AlphaFoldDB" id="A0A6B9XPK5"/>
<accession>A0A6B9XPK5</accession>
<dbReference type="EMBL" id="MK697699">
    <property type="protein sequence ID" value="QHR89880.1"/>
    <property type="molecule type" value="Genomic_DNA"/>
</dbReference>
<gene>
    <name evidence="1" type="primary">orf03925</name>
    <name evidence="1" type="ORF">Q903MT_gene3902</name>
</gene>
<evidence type="ECO:0000313" key="1">
    <source>
        <dbReference type="EMBL" id="QHR89880.1"/>
    </source>
</evidence>
<sequence length="92" mass="10413">MPFWGGKSFDNAAGYYKNKRDGGWVRSSNIDRSQRIRGSAIQLLLPSHTSRSIVMENTKMMLYLPSPIGEVSLFHLFCHFRGGARQVLYACS</sequence>
<protein>
    <submittedName>
        <fullName evidence="1">Uncharacterized protein</fullName>
    </submittedName>
</protein>